<keyword evidence="2" id="KW-1185">Reference proteome</keyword>
<dbReference type="OrthoDB" id="7925769at2759"/>
<proteinExistence type="predicted"/>
<reference evidence="1 2" key="1">
    <citation type="journal article" date="2007" name="Nature">
        <title>Evolution of genes and genomes on the Drosophila phylogeny.</title>
        <authorList>
            <consortium name="Drosophila 12 Genomes Consortium"/>
            <person name="Clark A.G."/>
            <person name="Eisen M.B."/>
            <person name="Smith D.R."/>
            <person name="Bergman C.M."/>
            <person name="Oliver B."/>
            <person name="Markow T.A."/>
            <person name="Kaufman T.C."/>
            <person name="Kellis M."/>
            <person name="Gelbart W."/>
            <person name="Iyer V.N."/>
            <person name="Pollard D.A."/>
            <person name="Sackton T.B."/>
            <person name="Larracuente A.M."/>
            <person name="Singh N.D."/>
            <person name="Abad J.P."/>
            <person name="Abt D.N."/>
            <person name="Adryan B."/>
            <person name="Aguade M."/>
            <person name="Akashi H."/>
            <person name="Anderson W.W."/>
            <person name="Aquadro C.F."/>
            <person name="Ardell D.H."/>
            <person name="Arguello R."/>
            <person name="Artieri C.G."/>
            <person name="Barbash D.A."/>
            <person name="Barker D."/>
            <person name="Barsanti P."/>
            <person name="Batterham P."/>
            <person name="Batzoglou S."/>
            <person name="Begun D."/>
            <person name="Bhutkar A."/>
            <person name="Blanco E."/>
            <person name="Bosak S.A."/>
            <person name="Bradley R.K."/>
            <person name="Brand A.D."/>
            <person name="Brent M.R."/>
            <person name="Brooks A.N."/>
            <person name="Brown R.H."/>
            <person name="Butlin R.K."/>
            <person name="Caggese C."/>
            <person name="Calvi B.R."/>
            <person name="Bernardo de Carvalho A."/>
            <person name="Caspi A."/>
            <person name="Castrezana S."/>
            <person name="Celniker S.E."/>
            <person name="Chang J.L."/>
            <person name="Chapple C."/>
            <person name="Chatterji S."/>
            <person name="Chinwalla A."/>
            <person name="Civetta A."/>
            <person name="Clifton S.W."/>
            <person name="Comeron J.M."/>
            <person name="Costello J.C."/>
            <person name="Coyne J.A."/>
            <person name="Daub J."/>
            <person name="David R.G."/>
            <person name="Delcher A.L."/>
            <person name="Delehaunty K."/>
            <person name="Do C.B."/>
            <person name="Ebling H."/>
            <person name="Edwards K."/>
            <person name="Eickbush T."/>
            <person name="Evans J.D."/>
            <person name="Filipski A."/>
            <person name="Findeiss S."/>
            <person name="Freyhult E."/>
            <person name="Fulton L."/>
            <person name="Fulton R."/>
            <person name="Garcia A.C."/>
            <person name="Gardiner A."/>
            <person name="Garfield D.A."/>
            <person name="Garvin B.E."/>
            <person name="Gibson G."/>
            <person name="Gilbert D."/>
            <person name="Gnerre S."/>
            <person name="Godfrey J."/>
            <person name="Good R."/>
            <person name="Gotea V."/>
            <person name="Gravely B."/>
            <person name="Greenberg A.J."/>
            <person name="Griffiths-Jones S."/>
            <person name="Gross S."/>
            <person name="Guigo R."/>
            <person name="Gustafson E.A."/>
            <person name="Haerty W."/>
            <person name="Hahn M.W."/>
            <person name="Halligan D.L."/>
            <person name="Halpern A.L."/>
            <person name="Halter G.M."/>
            <person name="Han M.V."/>
            <person name="Heger A."/>
            <person name="Hillier L."/>
            <person name="Hinrichs A.S."/>
            <person name="Holmes I."/>
            <person name="Hoskins R.A."/>
            <person name="Hubisz M.J."/>
            <person name="Hultmark D."/>
            <person name="Huntley M.A."/>
            <person name="Jaffe D.B."/>
            <person name="Jagadeeshan S."/>
            <person name="Jeck W.R."/>
            <person name="Johnson J."/>
            <person name="Jones C.D."/>
            <person name="Jordan W.C."/>
            <person name="Karpen G.H."/>
            <person name="Kataoka E."/>
            <person name="Keightley P.D."/>
            <person name="Kheradpour P."/>
            <person name="Kirkness E.F."/>
            <person name="Koerich L.B."/>
            <person name="Kristiansen K."/>
            <person name="Kudrna D."/>
            <person name="Kulathinal R.J."/>
            <person name="Kumar S."/>
            <person name="Kwok R."/>
            <person name="Lander E."/>
            <person name="Langley C.H."/>
            <person name="Lapoint R."/>
            <person name="Lazzaro B.P."/>
            <person name="Lee S.J."/>
            <person name="Levesque L."/>
            <person name="Li R."/>
            <person name="Lin C.F."/>
            <person name="Lin M.F."/>
            <person name="Lindblad-Toh K."/>
            <person name="Llopart A."/>
            <person name="Long M."/>
            <person name="Low L."/>
            <person name="Lozovsky E."/>
            <person name="Lu J."/>
            <person name="Luo M."/>
            <person name="Machado C.A."/>
            <person name="Makalowski W."/>
            <person name="Marzo M."/>
            <person name="Matsuda M."/>
            <person name="Matzkin L."/>
            <person name="McAllister B."/>
            <person name="McBride C.S."/>
            <person name="McKernan B."/>
            <person name="McKernan K."/>
            <person name="Mendez-Lago M."/>
            <person name="Minx P."/>
            <person name="Mollenhauer M.U."/>
            <person name="Montooth K."/>
            <person name="Mount S.M."/>
            <person name="Mu X."/>
            <person name="Myers E."/>
            <person name="Negre B."/>
            <person name="Newfeld S."/>
            <person name="Nielsen R."/>
            <person name="Noor M.A."/>
            <person name="O'Grady P."/>
            <person name="Pachter L."/>
            <person name="Papaceit M."/>
            <person name="Parisi M.J."/>
            <person name="Parisi M."/>
            <person name="Parts L."/>
            <person name="Pedersen J.S."/>
            <person name="Pesole G."/>
            <person name="Phillippy A.M."/>
            <person name="Ponting C.P."/>
            <person name="Pop M."/>
            <person name="Porcelli D."/>
            <person name="Powell J.R."/>
            <person name="Prohaska S."/>
            <person name="Pruitt K."/>
            <person name="Puig M."/>
            <person name="Quesneville H."/>
            <person name="Ram K.R."/>
            <person name="Rand D."/>
            <person name="Rasmussen M.D."/>
            <person name="Reed L.K."/>
            <person name="Reenan R."/>
            <person name="Reily A."/>
            <person name="Remington K.A."/>
            <person name="Rieger T.T."/>
            <person name="Ritchie M.G."/>
            <person name="Robin C."/>
            <person name="Rogers Y.H."/>
            <person name="Rohde C."/>
            <person name="Rozas J."/>
            <person name="Rubenfield M.J."/>
            <person name="Ruiz A."/>
            <person name="Russo S."/>
            <person name="Salzberg S.L."/>
            <person name="Sanchez-Gracia A."/>
            <person name="Saranga D.J."/>
            <person name="Sato H."/>
            <person name="Schaeffer S.W."/>
            <person name="Schatz M.C."/>
            <person name="Schlenke T."/>
            <person name="Schwartz R."/>
            <person name="Segarra C."/>
            <person name="Singh R.S."/>
            <person name="Sirot L."/>
            <person name="Sirota M."/>
            <person name="Sisneros N.B."/>
            <person name="Smith C.D."/>
            <person name="Smith T.F."/>
            <person name="Spieth J."/>
            <person name="Stage D.E."/>
            <person name="Stark A."/>
            <person name="Stephan W."/>
            <person name="Strausberg R.L."/>
            <person name="Strempel S."/>
            <person name="Sturgill D."/>
            <person name="Sutton G."/>
            <person name="Sutton G.G."/>
            <person name="Tao W."/>
            <person name="Teichmann S."/>
            <person name="Tobari Y.N."/>
            <person name="Tomimura Y."/>
            <person name="Tsolas J.M."/>
            <person name="Valente V.L."/>
            <person name="Venter E."/>
            <person name="Venter J.C."/>
            <person name="Vicario S."/>
            <person name="Vieira F.G."/>
            <person name="Vilella A.J."/>
            <person name="Villasante A."/>
            <person name="Walenz B."/>
            <person name="Wang J."/>
            <person name="Wasserman M."/>
            <person name="Watts T."/>
            <person name="Wilson D."/>
            <person name="Wilson R.K."/>
            <person name="Wing R.A."/>
            <person name="Wolfner M.F."/>
            <person name="Wong A."/>
            <person name="Wong G.K."/>
            <person name="Wu C.I."/>
            <person name="Wu G."/>
            <person name="Yamamoto D."/>
            <person name="Yang H.P."/>
            <person name="Yang S.P."/>
            <person name="Yorke J.A."/>
            <person name="Yoshida K."/>
            <person name="Zdobnov E."/>
            <person name="Zhang P."/>
            <person name="Zhang Y."/>
            <person name="Zimin A.V."/>
            <person name="Baldwin J."/>
            <person name="Abdouelleil A."/>
            <person name="Abdulkadir J."/>
            <person name="Abebe A."/>
            <person name="Abera B."/>
            <person name="Abreu J."/>
            <person name="Acer S.C."/>
            <person name="Aftuck L."/>
            <person name="Alexander A."/>
            <person name="An P."/>
            <person name="Anderson E."/>
            <person name="Anderson S."/>
            <person name="Arachi H."/>
            <person name="Azer M."/>
            <person name="Bachantsang P."/>
            <person name="Barry A."/>
            <person name="Bayul T."/>
            <person name="Berlin A."/>
            <person name="Bessette D."/>
            <person name="Bloom T."/>
            <person name="Blye J."/>
            <person name="Boguslavskiy L."/>
            <person name="Bonnet C."/>
            <person name="Boukhgalter B."/>
            <person name="Bourzgui I."/>
            <person name="Brown A."/>
            <person name="Cahill P."/>
            <person name="Channer S."/>
            <person name="Cheshatsang Y."/>
            <person name="Chuda L."/>
            <person name="Citroen M."/>
            <person name="Collymore A."/>
            <person name="Cooke P."/>
            <person name="Costello M."/>
            <person name="D'Aco K."/>
            <person name="Daza R."/>
            <person name="De Haan G."/>
            <person name="DeGray S."/>
            <person name="DeMaso C."/>
            <person name="Dhargay N."/>
            <person name="Dooley K."/>
            <person name="Dooley E."/>
            <person name="Doricent M."/>
            <person name="Dorje P."/>
            <person name="Dorjee K."/>
            <person name="Dupes A."/>
            <person name="Elong R."/>
            <person name="Falk J."/>
            <person name="Farina A."/>
            <person name="Faro S."/>
            <person name="Ferguson D."/>
            <person name="Fisher S."/>
            <person name="Foley C.D."/>
            <person name="Franke A."/>
            <person name="Friedrich D."/>
            <person name="Gadbois L."/>
            <person name="Gearin G."/>
            <person name="Gearin C.R."/>
            <person name="Giannoukos G."/>
            <person name="Goode T."/>
            <person name="Graham J."/>
            <person name="Grandbois E."/>
            <person name="Grewal S."/>
            <person name="Gyaltsen K."/>
            <person name="Hafez N."/>
            <person name="Hagos B."/>
            <person name="Hall J."/>
            <person name="Henson C."/>
            <person name="Hollinger A."/>
            <person name="Honan T."/>
            <person name="Huard M.D."/>
            <person name="Hughes L."/>
            <person name="Hurhula B."/>
            <person name="Husby M.E."/>
            <person name="Kamat A."/>
            <person name="Kanga B."/>
            <person name="Kashin S."/>
            <person name="Khazanovich D."/>
            <person name="Kisner P."/>
            <person name="Lance K."/>
            <person name="Lara M."/>
            <person name="Lee W."/>
            <person name="Lennon N."/>
            <person name="Letendre F."/>
            <person name="LeVine R."/>
            <person name="Lipovsky A."/>
            <person name="Liu X."/>
            <person name="Liu J."/>
            <person name="Liu S."/>
            <person name="Lokyitsang T."/>
            <person name="Lokyitsang Y."/>
            <person name="Lubonja R."/>
            <person name="Lui A."/>
            <person name="MacDonald P."/>
            <person name="Magnisalis V."/>
            <person name="Maru K."/>
            <person name="Matthews C."/>
            <person name="McCusker W."/>
            <person name="McDonough S."/>
            <person name="Mehta T."/>
            <person name="Meldrim J."/>
            <person name="Meneus L."/>
            <person name="Mihai O."/>
            <person name="Mihalev A."/>
            <person name="Mihova T."/>
            <person name="Mittelman R."/>
            <person name="Mlenga V."/>
            <person name="Montmayeur A."/>
            <person name="Mulrain L."/>
            <person name="Navidi A."/>
            <person name="Naylor J."/>
            <person name="Negash T."/>
            <person name="Nguyen T."/>
            <person name="Nguyen N."/>
            <person name="Nicol R."/>
            <person name="Norbu C."/>
            <person name="Norbu N."/>
            <person name="Novod N."/>
            <person name="O'Neill B."/>
            <person name="Osman S."/>
            <person name="Markiewicz E."/>
            <person name="Oyono O.L."/>
            <person name="Patti C."/>
            <person name="Phunkhang P."/>
            <person name="Pierre F."/>
            <person name="Priest M."/>
            <person name="Raghuraman S."/>
            <person name="Rege F."/>
            <person name="Reyes R."/>
            <person name="Rise C."/>
            <person name="Rogov P."/>
            <person name="Ross K."/>
            <person name="Ryan E."/>
            <person name="Settipalli S."/>
            <person name="Shea T."/>
            <person name="Sherpa N."/>
            <person name="Shi L."/>
            <person name="Shih D."/>
            <person name="Sparrow T."/>
            <person name="Spaulding J."/>
            <person name="Stalker J."/>
            <person name="Stange-Thomann N."/>
            <person name="Stavropoulos S."/>
            <person name="Stone C."/>
            <person name="Strader C."/>
            <person name="Tesfaye S."/>
            <person name="Thomson T."/>
            <person name="Thoulutsang Y."/>
            <person name="Thoulutsang D."/>
            <person name="Topham K."/>
            <person name="Topping I."/>
            <person name="Tsamla T."/>
            <person name="Vassiliev H."/>
            <person name="Vo A."/>
            <person name="Wangchuk T."/>
            <person name="Wangdi T."/>
            <person name="Weiand M."/>
            <person name="Wilkinson J."/>
            <person name="Wilson A."/>
            <person name="Yadav S."/>
            <person name="Young G."/>
            <person name="Yu Q."/>
            <person name="Zembek L."/>
            <person name="Zhong D."/>
            <person name="Zimmer A."/>
            <person name="Zwirko Z."/>
            <person name="Jaffe D.B."/>
            <person name="Alvarez P."/>
            <person name="Brockman W."/>
            <person name="Butler J."/>
            <person name="Chin C."/>
            <person name="Gnerre S."/>
            <person name="Grabherr M."/>
            <person name="Kleber M."/>
            <person name="Mauceli E."/>
            <person name="MacCallum I."/>
        </authorList>
    </citation>
    <scope>NUCLEOTIDE SEQUENCE [LARGE SCALE GENOMIC DNA]</scope>
    <source>
        <strain evidence="2">Tucson 14030-0811.24</strain>
    </source>
</reference>
<sequence length="90" mass="10077">MSFQCFGGNNYDFRLESFLAIKGEEETLADFQNIKLIGRERALNGSFSVGIDLTDDILCSFEAFRAIAPDVRVNIGLSKQKLILTIGYHL</sequence>
<dbReference type="Proteomes" id="UP000007798">
    <property type="component" value="Unassembled WGS sequence"/>
</dbReference>
<dbReference type="EMBL" id="CH963920">
    <property type="protein sequence ID" value="KRF98786.1"/>
    <property type="molecule type" value="Genomic_DNA"/>
</dbReference>
<dbReference type="InParanoid" id="A0A0Q9X1V5"/>
<dbReference type="AlphaFoldDB" id="A0A0Q9X1V5"/>
<name>A0A0Q9X1V5_DROWI</name>
<gene>
    <name evidence="1" type="primary">Dwil\GK26795</name>
    <name evidence="1" type="ORF">Dwil_GK26795</name>
</gene>
<evidence type="ECO:0000313" key="2">
    <source>
        <dbReference type="Proteomes" id="UP000007798"/>
    </source>
</evidence>
<evidence type="ECO:0000313" key="1">
    <source>
        <dbReference type="EMBL" id="KRF98786.1"/>
    </source>
</evidence>
<organism evidence="1 2">
    <name type="scientific">Drosophila willistoni</name>
    <name type="common">Fruit fly</name>
    <dbReference type="NCBI Taxonomy" id="7260"/>
    <lineage>
        <taxon>Eukaryota</taxon>
        <taxon>Metazoa</taxon>
        <taxon>Ecdysozoa</taxon>
        <taxon>Arthropoda</taxon>
        <taxon>Hexapoda</taxon>
        <taxon>Insecta</taxon>
        <taxon>Pterygota</taxon>
        <taxon>Neoptera</taxon>
        <taxon>Endopterygota</taxon>
        <taxon>Diptera</taxon>
        <taxon>Brachycera</taxon>
        <taxon>Muscomorpha</taxon>
        <taxon>Ephydroidea</taxon>
        <taxon>Drosophilidae</taxon>
        <taxon>Drosophila</taxon>
        <taxon>Sophophora</taxon>
    </lineage>
</organism>
<accession>A0A0Q9X1V5</accession>
<protein>
    <submittedName>
        <fullName evidence="1">Uncharacterized protein</fullName>
    </submittedName>
</protein>